<sequence length="434" mass="45045">MTDNLDELVQGAFAEFDAAERSAYLPLPGTAAVRQTVARQRRVRLTVFSVVGALLVAAPIAAYAANPRGNNSPPATGVSPSPTASASPTPASPTPSATPSAASTGTSSATSSAVAVAPADVRNATLQLPAFPGEETACKAKGKKTFVDGTAKLSGSVKLVVGELTPIRANLDGVPGGEELTTIRCQTEESLNVTQLLALKVAADGALTPMGYVVNSTDAANLSATFSRESITVDDGVVRLTAYGPYQTNGWQPCDRQVRGYAFRNGAFRQVSGPTSFHKPSKDYHQVDFRNTGLLIGIEDNDGGGTEYCVPMANGVGESNVYNSGSASGGTTHYTFTIGSVSFVNASDGEATFAILTMRSSDGKTSQTLQHFAHDGDYPLGYQVLRSGTNGVTAIKGAKVSGATVQVTVTTAGGDQVWSYVPYATNQNWQRVTP</sequence>
<dbReference type="EMBL" id="BAABJQ010000003">
    <property type="protein sequence ID" value="GAA5180092.1"/>
    <property type="molecule type" value="Genomic_DNA"/>
</dbReference>
<proteinExistence type="predicted"/>
<feature type="transmembrane region" description="Helical" evidence="2">
    <location>
        <begin position="45"/>
        <end position="65"/>
    </location>
</feature>
<name>A0ABP9RN03_9ACTN</name>
<protein>
    <submittedName>
        <fullName evidence="3">Uncharacterized protein</fullName>
    </submittedName>
</protein>
<keyword evidence="4" id="KW-1185">Reference proteome</keyword>
<evidence type="ECO:0000256" key="1">
    <source>
        <dbReference type="SAM" id="MobiDB-lite"/>
    </source>
</evidence>
<feature type="compositionally biased region" description="Low complexity" evidence="1">
    <location>
        <begin position="72"/>
        <end position="106"/>
    </location>
</feature>
<dbReference type="Proteomes" id="UP001501570">
    <property type="component" value="Unassembled WGS sequence"/>
</dbReference>
<keyword evidence="2" id="KW-0812">Transmembrane</keyword>
<evidence type="ECO:0000313" key="4">
    <source>
        <dbReference type="Proteomes" id="UP001501570"/>
    </source>
</evidence>
<reference evidence="4" key="1">
    <citation type="journal article" date="2019" name="Int. J. Syst. Evol. Microbiol.">
        <title>The Global Catalogue of Microorganisms (GCM) 10K type strain sequencing project: providing services to taxonomists for standard genome sequencing and annotation.</title>
        <authorList>
            <consortium name="The Broad Institute Genomics Platform"/>
            <consortium name="The Broad Institute Genome Sequencing Center for Infectious Disease"/>
            <person name="Wu L."/>
            <person name="Ma J."/>
        </authorList>
    </citation>
    <scope>NUCLEOTIDE SEQUENCE [LARGE SCALE GENOMIC DNA]</scope>
    <source>
        <strain evidence="4">JCM 18304</strain>
    </source>
</reference>
<keyword evidence="2" id="KW-1133">Transmembrane helix</keyword>
<comment type="caution">
    <text evidence="3">The sequence shown here is derived from an EMBL/GenBank/DDBJ whole genome shotgun (WGS) entry which is preliminary data.</text>
</comment>
<dbReference type="RefSeq" id="WP_345626788.1">
    <property type="nucleotide sequence ID" value="NZ_BAABJQ010000003.1"/>
</dbReference>
<evidence type="ECO:0000256" key="2">
    <source>
        <dbReference type="SAM" id="Phobius"/>
    </source>
</evidence>
<accession>A0ABP9RN03</accession>
<feature type="region of interest" description="Disordered" evidence="1">
    <location>
        <begin position="65"/>
        <end position="106"/>
    </location>
</feature>
<evidence type="ECO:0000313" key="3">
    <source>
        <dbReference type="EMBL" id="GAA5180092.1"/>
    </source>
</evidence>
<keyword evidence="2" id="KW-0472">Membrane</keyword>
<organism evidence="3 4">
    <name type="scientific">Rugosimonospora acidiphila</name>
    <dbReference type="NCBI Taxonomy" id="556531"/>
    <lineage>
        <taxon>Bacteria</taxon>
        <taxon>Bacillati</taxon>
        <taxon>Actinomycetota</taxon>
        <taxon>Actinomycetes</taxon>
        <taxon>Micromonosporales</taxon>
        <taxon>Micromonosporaceae</taxon>
        <taxon>Rugosimonospora</taxon>
    </lineage>
</organism>
<gene>
    <name evidence="3" type="ORF">GCM10023322_11600</name>
</gene>